<name>A0A6J1BCL7_9ROSI</name>
<proteinExistence type="predicted"/>
<dbReference type="GeneID" id="110426109"/>
<evidence type="ECO:0000313" key="2">
    <source>
        <dbReference type="RefSeq" id="XP_021296883.1"/>
    </source>
</evidence>
<gene>
    <name evidence="2" type="primary">LOC110426109</name>
</gene>
<keyword evidence="1" id="KW-1185">Reference proteome</keyword>
<accession>A0A6J1BCL7</accession>
<reference evidence="2" key="1">
    <citation type="submission" date="2025-08" db="UniProtKB">
        <authorList>
            <consortium name="RefSeq"/>
        </authorList>
    </citation>
    <scope>IDENTIFICATION</scope>
    <source>
        <tissue evidence="2">Leaf</tissue>
    </source>
</reference>
<dbReference type="OrthoDB" id="999103at2759"/>
<organism evidence="1 2">
    <name type="scientific">Herrania umbratica</name>
    <dbReference type="NCBI Taxonomy" id="108875"/>
    <lineage>
        <taxon>Eukaryota</taxon>
        <taxon>Viridiplantae</taxon>
        <taxon>Streptophyta</taxon>
        <taxon>Embryophyta</taxon>
        <taxon>Tracheophyta</taxon>
        <taxon>Spermatophyta</taxon>
        <taxon>Magnoliopsida</taxon>
        <taxon>eudicotyledons</taxon>
        <taxon>Gunneridae</taxon>
        <taxon>Pentapetalae</taxon>
        <taxon>rosids</taxon>
        <taxon>malvids</taxon>
        <taxon>Malvales</taxon>
        <taxon>Malvaceae</taxon>
        <taxon>Byttnerioideae</taxon>
        <taxon>Herrania</taxon>
    </lineage>
</organism>
<evidence type="ECO:0000313" key="1">
    <source>
        <dbReference type="Proteomes" id="UP000504621"/>
    </source>
</evidence>
<sequence>MEKALRWGGHQWIEGKRVVVQKAEPVHREKVETRVEPIKKIVWETGTKGVGGRSFKEVVQGGREEETMEEWKVKPTKEKVDLIEKNEWGNKDESMIQRRVGEKNIGSYAQEGSSRTTINSDIPEEDMRWIQNSAIGRLKKRIECGVVQSKLLNEGIQVQVRVIEGLSPLVTFEGREEMNTLLENYREIFEVWFDSLIPIDIAKYDGDVRLWVGLYDIPVHLWLINIFKAIGKRWGKLMGVDMGTFRRERFD</sequence>
<dbReference type="Proteomes" id="UP000504621">
    <property type="component" value="Unplaced"/>
</dbReference>
<dbReference type="RefSeq" id="XP_021296883.1">
    <property type="nucleotide sequence ID" value="XM_021441208.1"/>
</dbReference>
<protein>
    <submittedName>
        <fullName evidence="2">Uncharacterized protein LOC110426109</fullName>
    </submittedName>
</protein>
<dbReference type="AlphaFoldDB" id="A0A6J1BCL7"/>